<evidence type="ECO:0000313" key="1">
    <source>
        <dbReference type="EMBL" id="MCI45117.1"/>
    </source>
</evidence>
<organism evidence="1 2">
    <name type="scientific">Trifolium medium</name>
    <dbReference type="NCBI Taxonomy" id="97028"/>
    <lineage>
        <taxon>Eukaryota</taxon>
        <taxon>Viridiplantae</taxon>
        <taxon>Streptophyta</taxon>
        <taxon>Embryophyta</taxon>
        <taxon>Tracheophyta</taxon>
        <taxon>Spermatophyta</taxon>
        <taxon>Magnoliopsida</taxon>
        <taxon>eudicotyledons</taxon>
        <taxon>Gunneridae</taxon>
        <taxon>Pentapetalae</taxon>
        <taxon>rosids</taxon>
        <taxon>fabids</taxon>
        <taxon>Fabales</taxon>
        <taxon>Fabaceae</taxon>
        <taxon>Papilionoideae</taxon>
        <taxon>50 kb inversion clade</taxon>
        <taxon>NPAAA clade</taxon>
        <taxon>Hologalegina</taxon>
        <taxon>IRL clade</taxon>
        <taxon>Trifolieae</taxon>
        <taxon>Trifolium</taxon>
    </lineage>
</organism>
<name>A0A392S9M9_9FABA</name>
<feature type="non-terminal residue" evidence="1">
    <location>
        <position position="1"/>
    </location>
</feature>
<reference evidence="1 2" key="1">
    <citation type="journal article" date="2018" name="Front. Plant Sci.">
        <title>Red Clover (Trifolium pratense) and Zigzag Clover (T. medium) - A Picture of Genomic Similarities and Differences.</title>
        <authorList>
            <person name="Dluhosova J."/>
            <person name="Istvanek J."/>
            <person name="Nedelnik J."/>
            <person name="Repkova J."/>
        </authorList>
    </citation>
    <scope>NUCLEOTIDE SEQUENCE [LARGE SCALE GENOMIC DNA]</scope>
    <source>
        <strain evidence="2">cv. 10/8</strain>
        <tissue evidence="1">Leaf</tissue>
    </source>
</reference>
<proteinExistence type="predicted"/>
<dbReference type="Proteomes" id="UP000265520">
    <property type="component" value="Unassembled WGS sequence"/>
</dbReference>
<protein>
    <submittedName>
        <fullName evidence="1">Uncharacterized protein</fullName>
    </submittedName>
</protein>
<dbReference type="EMBL" id="LXQA010339774">
    <property type="protein sequence ID" value="MCI45117.1"/>
    <property type="molecule type" value="Genomic_DNA"/>
</dbReference>
<sequence length="28" mass="2842">EMGEGIGPVSPCNVMGLEAIVNSIVNLV</sequence>
<evidence type="ECO:0000313" key="2">
    <source>
        <dbReference type="Proteomes" id="UP000265520"/>
    </source>
</evidence>
<dbReference type="AlphaFoldDB" id="A0A392S9M9"/>
<accession>A0A392S9M9</accession>
<keyword evidence="2" id="KW-1185">Reference proteome</keyword>
<comment type="caution">
    <text evidence="1">The sequence shown here is derived from an EMBL/GenBank/DDBJ whole genome shotgun (WGS) entry which is preliminary data.</text>
</comment>